<name>A0A0B7KD13_BIOOC</name>
<evidence type="ECO:0000259" key="2">
    <source>
        <dbReference type="PROSITE" id="PS50048"/>
    </source>
</evidence>
<dbReference type="PROSITE" id="PS50048">
    <property type="entry name" value="ZN2_CY6_FUNGAL_2"/>
    <property type="match status" value="1"/>
</dbReference>
<dbReference type="InterPro" id="IPR001138">
    <property type="entry name" value="Zn2Cys6_DnaBD"/>
</dbReference>
<dbReference type="AlphaFoldDB" id="A0A0B7KD13"/>
<dbReference type="InterPro" id="IPR036864">
    <property type="entry name" value="Zn2-C6_fun-type_DNA-bd_sf"/>
</dbReference>
<evidence type="ECO:0000313" key="3">
    <source>
        <dbReference type="EMBL" id="CEO55448.1"/>
    </source>
</evidence>
<organism evidence="3">
    <name type="scientific">Bionectria ochroleuca</name>
    <name type="common">Gliocladium roseum</name>
    <dbReference type="NCBI Taxonomy" id="29856"/>
    <lineage>
        <taxon>Eukaryota</taxon>
        <taxon>Fungi</taxon>
        <taxon>Dikarya</taxon>
        <taxon>Ascomycota</taxon>
        <taxon>Pezizomycotina</taxon>
        <taxon>Sordariomycetes</taxon>
        <taxon>Hypocreomycetidae</taxon>
        <taxon>Hypocreales</taxon>
        <taxon>Bionectriaceae</taxon>
        <taxon>Clonostachys</taxon>
    </lineage>
</organism>
<dbReference type="SMART" id="SM00066">
    <property type="entry name" value="GAL4"/>
    <property type="match status" value="1"/>
</dbReference>
<dbReference type="PANTHER" id="PTHR38111">
    <property type="entry name" value="ZN(2)-C6 FUNGAL-TYPE DOMAIN-CONTAINING PROTEIN-RELATED"/>
    <property type="match status" value="1"/>
</dbReference>
<dbReference type="PANTHER" id="PTHR38111:SF2">
    <property type="entry name" value="FINGER DOMAIN PROTEIN, PUTATIVE (AFU_ORTHOLOGUE AFUA_1G01560)-RELATED"/>
    <property type="match status" value="1"/>
</dbReference>
<dbReference type="EMBL" id="CDPU01000052">
    <property type="protein sequence ID" value="CEO55448.1"/>
    <property type="molecule type" value="Genomic_DNA"/>
</dbReference>
<sequence length="530" mass="59314">MVGVPGRSKACTTCRRRKVKCDEAKPTCQRCAKGGFECLGYTQRKLWIHTSTAPFRGEDSSESDARRIRVVAARAQAASPPSELSLIAFKDDFCISFTFANFVWRSYGSPWLEQAAQGKLGALALDATRGLSQSNFGKANHQSVVELEGVQRYSTCLNILRDALMIGVTGELLVPILIMLIHSSSNADRAGSMFHLKGIAHLLNICGPEAFQQQPLMNAFESARATLVNSSIIIASLMSKQRLFLDEERWRTVPWARNRHLKTPQSELADILVIIPGILQDHSKLEVVNDKRPGRFADLQEKVKAQLTTLYQWRWRWQVRSGKLVSVRVEENEQQSSFSAAIGSSHVPHHRTRLHFETFSAAVELMIYNATLMWLLALLWKMDPMHAAGHIENCAKAAAMFHAGCATTTHDFYRPLRRPGGAITVRDPALEICRAFEWITQHHHQNHEPVFLYLFPMGMAMSVLYGNPADEAWIKGMLNRSPITASYIQSQDGSAASFGWYLTLEAIHPESVHATEQLYSTAIEVMPGDP</sequence>
<dbReference type="GO" id="GO:0008270">
    <property type="term" value="F:zinc ion binding"/>
    <property type="evidence" value="ECO:0007669"/>
    <property type="project" value="InterPro"/>
</dbReference>
<dbReference type="PROSITE" id="PS00463">
    <property type="entry name" value="ZN2_CY6_FUNGAL_1"/>
    <property type="match status" value="1"/>
</dbReference>
<proteinExistence type="predicted"/>
<dbReference type="Gene3D" id="4.10.240.10">
    <property type="entry name" value="Zn(2)-C6 fungal-type DNA-binding domain"/>
    <property type="match status" value="1"/>
</dbReference>
<keyword evidence="1" id="KW-0539">Nucleus</keyword>
<dbReference type="InterPro" id="IPR053178">
    <property type="entry name" value="Osmoadaptation_assoc"/>
</dbReference>
<dbReference type="Pfam" id="PF00172">
    <property type="entry name" value="Zn_clus"/>
    <property type="match status" value="1"/>
</dbReference>
<protein>
    <recommendedName>
        <fullName evidence="2">Zn(2)-C6 fungal-type domain-containing protein</fullName>
    </recommendedName>
</protein>
<reference evidence="3" key="1">
    <citation type="submission" date="2015-01" db="EMBL/GenBank/DDBJ databases">
        <authorList>
            <person name="Durling Mikael"/>
        </authorList>
    </citation>
    <scope>NUCLEOTIDE SEQUENCE</scope>
</reference>
<dbReference type="SUPFAM" id="SSF57701">
    <property type="entry name" value="Zn2/Cys6 DNA-binding domain"/>
    <property type="match status" value="1"/>
</dbReference>
<accession>A0A0B7KD13</accession>
<dbReference type="GO" id="GO:0000981">
    <property type="term" value="F:DNA-binding transcription factor activity, RNA polymerase II-specific"/>
    <property type="evidence" value="ECO:0007669"/>
    <property type="project" value="InterPro"/>
</dbReference>
<feature type="domain" description="Zn(2)-C6 fungal-type" evidence="2">
    <location>
        <begin position="10"/>
        <end position="38"/>
    </location>
</feature>
<dbReference type="CDD" id="cd00067">
    <property type="entry name" value="GAL4"/>
    <property type="match status" value="1"/>
</dbReference>
<gene>
    <name evidence="3" type="ORF">BN869_000011506_1</name>
</gene>
<evidence type="ECO:0000256" key="1">
    <source>
        <dbReference type="ARBA" id="ARBA00023242"/>
    </source>
</evidence>